<dbReference type="InterPro" id="IPR016534">
    <property type="entry name" value="VPS16"/>
</dbReference>
<comment type="similarity">
    <text evidence="1 3">Belongs to the VPS16 family.</text>
</comment>
<organism evidence="6 7">
    <name type="scientific">Oikopleura dioica</name>
    <name type="common">Tunicate</name>
    <dbReference type="NCBI Taxonomy" id="34765"/>
    <lineage>
        <taxon>Eukaryota</taxon>
        <taxon>Metazoa</taxon>
        <taxon>Chordata</taxon>
        <taxon>Tunicata</taxon>
        <taxon>Appendicularia</taxon>
        <taxon>Copelata</taxon>
        <taxon>Oikopleuridae</taxon>
        <taxon>Oikopleura</taxon>
    </lineage>
</organism>
<feature type="domain" description="Vps16 C-terminal" evidence="4">
    <location>
        <begin position="517"/>
        <end position="832"/>
    </location>
</feature>
<evidence type="ECO:0000259" key="5">
    <source>
        <dbReference type="Pfam" id="PF04841"/>
    </source>
</evidence>
<dbReference type="Pfam" id="PF04841">
    <property type="entry name" value="Vps16_N"/>
    <property type="match status" value="1"/>
</dbReference>
<evidence type="ECO:0000256" key="3">
    <source>
        <dbReference type="PIRNR" id="PIRNR007949"/>
    </source>
</evidence>
<dbReference type="Proteomes" id="UP001158576">
    <property type="component" value="Chromosome 1"/>
</dbReference>
<dbReference type="PIRSF" id="PIRSF007949">
    <property type="entry name" value="VPS16"/>
    <property type="match status" value="1"/>
</dbReference>
<accession>A0ABN7SS94</accession>
<feature type="domain" description="Vps16 N-terminal" evidence="5">
    <location>
        <begin position="5"/>
        <end position="408"/>
    </location>
</feature>
<evidence type="ECO:0000313" key="7">
    <source>
        <dbReference type="Proteomes" id="UP001158576"/>
    </source>
</evidence>
<evidence type="ECO:0000256" key="2">
    <source>
        <dbReference type="ARBA" id="ARBA00017947"/>
    </source>
</evidence>
<protein>
    <recommendedName>
        <fullName evidence="2 3">Vacuolar protein sorting-associated protein 16 homolog</fullName>
    </recommendedName>
</protein>
<dbReference type="PANTHER" id="PTHR12811:SF0">
    <property type="entry name" value="VACUOLAR PROTEIN SORTING-ASSOCIATED PROTEIN 16 HOMOLOG"/>
    <property type="match status" value="1"/>
</dbReference>
<dbReference type="InterPro" id="IPR038132">
    <property type="entry name" value="Vps16_C_sf"/>
</dbReference>
<keyword evidence="3" id="KW-0472">Membrane</keyword>
<name>A0ABN7SS94_OIKDI</name>
<comment type="subcellular location">
    <subcellularLocation>
        <location evidence="3">Late endosome membrane</location>
        <topology evidence="3">Peripheral membrane protein</topology>
        <orientation evidence="3">Cytoplasmic side</orientation>
    </subcellularLocation>
    <subcellularLocation>
        <location evidence="3">Lysosome membrane</location>
        <topology evidence="3">Peripheral membrane protein</topology>
        <orientation evidence="3">Cytoplasmic side</orientation>
    </subcellularLocation>
    <text evidence="3">Cytoplasmic, peripheral membrane protein associated with late endosomes/lysosomes.</text>
</comment>
<keyword evidence="3" id="KW-0653">Protein transport</keyword>
<keyword evidence="3" id="KW-0967">Endosome</keyword>
<gene>
    <name evidence="6" type="ORF">OKIOD_LOCUS11572</name>
</gene>
<evidence type="ECO:0000259" key="4">
    <source>
        <dbReference type="Pfam" id="PF04840"/>
    </source>
</evidence>
<evidence type="ECO:0000256" key="1">
    <source>
        <dbReference type="ARBA" id="ARBA00009250"/>
    </source>
</evidence>
<sequence length="839" mass="93949">MNEDDWKPLGQREIRRQRLKSFARKTDLRGCHTAICSCSGVFATSEIEPDTITLANRPKVRLFNPDGSLLSEELWKSGRIVFMFFALDLELLNIVTEDGKLYQYDLLLKLLTSFSVSSEEILEAQTFRTDSTLGLVILTMSGNFSVLPNYENSLKRLDIGPITQNVPDCWTVITSKKRSYILSAVKTNFYTVATDGSSRIEVHPISVSKPFNNLLQITSSLCGSFCAGTTDSGIQLILNSKTLEIITELNTAAKIKSVPLAAALLTQGSENLGPVAALLWTEFLVLLDCDKNWAIYDLESFATIFEEKDGIRIVGSRFQDFLTAVSESTKQVTLPTGAGAMLVDGYEMIAANNERGEEIIAVLRDENSPECSLVDGIEQCMTAATYEYDPAMQKKYLKAASFGLVLTEDFDPNVFANTNRIMRVLNQLRAAPGLAISIDQFRELGPMGIVGRLQSRGLYQLCWTVMDYLHLERKFPNIKKDLLTNWARTLVRDCAEHEYEKVTRKISMKVDQLKCSVSFIDIAREASRSGKKELGLNLVELEPRFRPRVELLLEISPKGDRALECALESRDPDLIYLCLLHIHAKRPKEEYSQVLKKYPAAAAQYAIYCKEHNKRMLGELQDPTEHSVYLAMGHLSSAKEAKADVERKIASLEGAERSLRMAAVDDNALVNISSQKQLLMAQKELEKVYQHLNFIGKPLKTTLEILIPLDQAAADKLARELKFNEKFYTRMKAVFLAGNAKYEELDKMLAKTKRNASLPPDQIIKIINDSGNKPEAEKWLPKCQGRTKVKAHINLKSFVQAATVAHQLGDFDLIAKCHKLAQQAGDAAQANEITARYAS</sequence>
<comment type="function">
    <text evidence="3">Plays a role in vesicle-mediated protein trafficking to lysosomal compartments including the endocytic membrane transport and autophagic pathways. Believed to act as a core component of the putative HOPS and CORVET endosomal tethering complexes.</text>
</comment>
<evidence type="ECO:0000313" key="6">
    <source>
        <dbReference type="EMBL" id="CAG5106361.1"/>
    </source>
</evidence>
<reference evidence="6 7" key="1">
    <citation type="submission" date="2021-04" db="EMBL/GenBank/DDBJ databases">
        <authorList>
            <person name="Bliznina A."/>
        </authorList>
    </citation>
    <scope>NUCLEOTIDE SEQUENCE [LARGE SCALE GENOMIC DNA]</scope>
</reference>
<keyword evidence="7" id="KW-1185">Reference proteome</keyword>
<dbReference type="EMBL" id="OU015566">
    <property type="protein sequence ID" value="CAG5106361.1"/>
    <property type="molecule type" value="Genomic_DNA"/>
</dbReference>
<proteinExistence type="inferred from homology"/>
<dbReference type="PANTHER" id="PTHR12811">
    <property type="entry name" value="VACUOLAR PROTEIN SORTING VPS16"/>
    <property type="match status" value="1"/>
</dbReference>
<dbReference type="Pfam" id="PF04840">
    <property type="entry name" value="Vps16_C"/>
    <property type="match status" value="1"/>
</dbReference>
<dbReference type="InterPro" id="IPR006925">
    <property type="entry name" value="Vps16_C"/>
</dbReference>
<dbReference type="InterPro" id="IPR006926">
    <property type="entry name" value="Vps16_N"/>
</dbReference>
<keyword evidence="3" id="KW-0458">Lysosome</keyword>
<dbReference type="Gene3D" id="1.10.150.780">
    <property type="entry name" value="Vps16, C-terminal region"/>
    <property type="match status" value="1"/>
</dbReference>
<keyword evidence="3" id="KW-0813">Transport</keyword>